<dbReference type="InterPro" id="IPR012910">
    <property type="entry name" value="Plug_dom"/>
</dbReference>
<dbReference type="Gene3D" id="2.40.170.20">
    <property type="entry name" value="TonB-dependent receptor, beta-barrel domain"/>
    <property type="match status" value="1"/>
</dbReference>
<evidence type="ECO:0000256" key="8">
    <source>
        <dbReference type="ARBA" id="ARBA00023237"/>
    </source>
</evidence>
<evidence type="ECO:0000259" key="14">
    <source>
        <dbReference type="Pfam" id="PF07715"/>
    </source>
</evidence>
<evidence type="ECO:0000256" key="11">
    <source>
        <dbReference type="SAM" id="MobiDB-lite"/>
    </source>
</evidence>
<evidence type="ECO:0000256" key="12">
    <source>
        <dbReference type="SAM" id="SignalP"/>
    </source>
</evidence>
<name>A0ABW1KVL0_9PROT</name>
<feature type="region of interest" description="Disordered" evidence="11">
    <location>
        <begin position="267"/>
        <end position="295"/>
    </location>
</feature>
<comment type="similarity">
    <text evidence="2 9 10">Belongs to the TonB-dependent receptor family.</text>
</comment>
<dbReference type="Pfam" id="PF07715">
    <property type="entry name" value="Plug"/>
    <property type="match status" value="1"/>
</dbReference>
<keyword evidence="4 9" id="KW-1134">Transmembrane beta strand</keyword>
<dbReference type="CDD" id="cd01347">
    <property type="entry name" value="ligand_gated_channel"/>
    <property type="match status" value="1"/>
</dbReference>
<gene>
    <name evidence="15" type="ORF">ACFMB1_10545</name>
</gene>
<evidence type="ECO:0000256" key="6">
    <source>
        <dbReference type="ARBA" id="ARBA00023077"/>
    </source>
</evidence>
<feature type="compositionally biased region" description="Low complexity" evidence="11">
    <location>
        <begin position="272"/>
        <end position="286"/>
    </location>
</feature>
<comment type="caution">
    <text evidence="15">The sequence shown here is derived from an EMBL/GenBank/DDBJ whole genome shotgun (WGS) entry which is preliminary data.</text>
</comment>
<dbReference type="InterPro" id="IPR036942">
    <property type="entry name" value="Beta-barrel_TonB_sf"/>
</dbReference>
<evidence type="ECO:0000256" key="10">
    <source>
        <dbReference type="RuleBase" id="RU003357"/>
    </source>
</evidence>
<evidence type="ECO:0000313" key="16">
    <source>
        <dbReference type="Proteomes" id="UP001596116"/>
    </source>
</evidence>
<evidence type="ECO:0000256" key="3">
    <source>
        <dbReference type="ARBA" id="ARBA00022448"/>
    </source>
</evidence>
<feature type="signal peptide" evidence="12">
    <location>
        <begin position="1"/>
        <end position="40"/>
    </location>
</feature>
<keyword evidence="12" id="KW-0732">Signal</keyword>
<accession>A0ABW1KVL0</accession>
<feature type="domain" description="TonB-dependent receptor-like beta-barrel" evidence="13">
    <location>
        <begin position="246"/>
        <end position="699"/>
    </location>
</feature>
<keyword evidence="6 10" id="KW-0798">TonB box</keyword>
<evidence type="ECO:0000259" key="13">
    <source>
        <dbReference type="Pfam" id="PF00593"/>
    </source>
</evidence>
<dbReference type="InterPro" id="IPR039426">
    <property type="entry name" value="TonB-dep_rcpt-like"/>
</dbReference>
<dbReference type="Proteomes" id="UP001596116">
    <property type="component" value="Unassembled WGS sequence"/>
</dbReference>
<keyword evidence="8 9" id="KW-0998">Cell outer membrane</keyword>
<dbReference type="InterPro" id="IPR037066">
    <property type="entry name" value="Plug_dom_sf"/>
</dbReference>
<evidence type="ECO:0000256" key="7">
    <source>
        <dbReference type="ARBA" id="ARBA00023136"/>
    </source>
</evidence>
<keyword evidence="16" id="KW-1185">Reference proteome</keyword>
<dbReference type="Gene3D" id="2.170.130.10">
    <property type="entry name" value="TonB-dependent receptor, plug domain"/>
    <property type="match status" value="1"/>
</dbReference>
<evidence type="ECO:0000256" key="9">
    <source>
        <dbReference type="PROSITE-ProRule" id="PRU01360"/>
    </source>
</evidence>
<dbReference type="RefSeq" id="WP_379882793.1">
    <property type="nucleotide sequence ID" value="NZ_JBHPON010000002.1"/>
</dbReference>
<dbReference type="InterPro" id="IPR011276">
    <property type="entry name" value="TonB_haem/Hb_rcpt"/>
</dbReference>
<reference evidence="15 16" key="1">
    <citation type="submission" date="2024-09" db="EMBL/GenBank/DDBJ databases">
        <authorList>
            <person name="Zhang Z.-H."/>
        </authorList>
    </citation>
    <scope>NUCLEOTIDE SEQUENCE [LARGE SCALE GENOMIC DNA]</scope>
    <source>
        <strain evidence="15 16">HHTR114</strain>
    </source>
</reference>
<keyword evidence="5 9" id="KW-0812">Transmembrane</keyword>
<dbReference type="PROSITE" id="PS52016">
    <property type="entry name" value="TONB_DEPENDENT_REC_3"/>
    <property type="match status" value="1"/>
</dbReference>
<evidence type="ECO:0000256" key="2">
    <source>
        <dbReference type="ARBA" id="ARBA00009810"/>
    </source>
</evidence>
<comment type="subcellular location">
    <subcellularLocation>
        <location evidence="1 9">Cell outer membrane</location>
        <topology evidence="1 9">Multi-pass membrane protein</topology>
    </subcellularLocation>
</comment>
<feature type="chain" id="PRO_5046478678" evidence="12">
    <location>
        <begin position="41"/>
        <end position="728"/>
    </location>
</feature>
<dbReference type="InterPro" id="IPR000531">
    <property type="entry name" value="Beta-barrel_TonB"/>
</dbReference>
<organism evidence="15 16">
    <name type="scientific">Hyphococcus aureus</name>
    <dbReference type="NCBI Taxonomy" id="2666033"/>
    <lineage>
        <taxon>Bacteria</taxon>
        <taxon>Pseudomonadati</taxon>
        <taxon>Pseudomonadota</taxon>
        <taxon>Alphaproteobacteria</taxon>
        <taxon>Parvularculales</taxon>
        <taxon>Parvularculaceae</taxon>
        <taxon>Hyphococcus</taxon>
    </lineage>
</organism>
<protein>
    <submittedName>
        <fullName evidence="15">TonB-dependent receptor domain-containing protein</fullName>
    </submittedName>
</protein>
<evidence type="ECO:0000256" key="1">
    <source>
        <dbReference type="ARBA" id="ARBA00004571"/>
    </source>
</evidence>
<evidence type="ECO:0000313" key="15">
    <source>
        <dbReference type="EMBL" id="MFC6035984.1"/>
    </source>
</evidence>
<keyword evidence="7 9" id="KW-0472">Membrane</keyword>
<dbReference type="PANTHER" id="PTHR30069">
    <property type="entry name" value="TONB-DEPENDENT OUTER MEMBRANE RECEPTOR"/>
    <property type="match status" value="1"/>
</dbReference>
<sequence length="728" mass="78176">MGGNRDRNWRGATQWRGSVLKGAAATAALLAGGIPGGALADMAATDLDEVTVYATRNPIEAFDYAGQVSVIPKDLIDDFNPSTLADIFDAVPGAAIGGGPRRSGMTPDVRGLSGEGVLILFDGARQSYLSGHDGRFFVDPELVSAVEVVRGPTSALYGSGALGGVIAVRTITAEDFLDEGERAGVKVSSGYQSVNDEWRVGATGVWRSEDNRVDVVGNFTLRNSSDIELGSGLTLEADDEILSSLLKTTFRPSDEWTLSASWMRYGGNSIDPNNPQGNNPAGPGNENVDRDIDSNTLQGTVNFNPATKLIDANLVGYFTKNSVTEDELDTTRVVSRDVETFGLSFDNRSRFESGPAALTFTYGGEFYQDEQVGRDNMTADMTRGGVPDAKAKFYGAFAQAELSLEGPVGVFTLVPGVRWDRFENDAVGEASTKDEAVSPKVGATWKPVPELLLFGNWSEAFRAPSFNEIYADNIHFQIPNFSVPGPLGPFGPPAFVTNFFIPNADLVPEESETWEVGAGVDFENVLFDGDSFTAKGSYYQSDVTNLIDLEVNIPFTCFLTPDQLFPGAPVCGSGEAFGNYSRNVNVTNAELDGVELEAQYDSRFAWLRGNFSTIDGRDVDSGDYVGILSPRTIFLDGGVKFFGGDFRLGARVSIASDFDKVNDPTNARDGYTVGDVYAVWQPMEGPMKGLRIDLGADNVTDADYAVVAAGVSQPGRNFKAAISWRQGF</sequence>
<proteinExistence type="inferred from homology"/>
<dbReference type="Pfam" id="PF00593">
    <property type="entry name" value="TonB_dep_Rec_b-barrel"/>
    <property type="match status" value="1"/>
</dbReference>
<dbReference type="PANTHER" id="PTHR30069:SF41">
    <property type="entry name" value="HEME_HEMOPEXIN UTILIZATION PROTEIN C"/>
    <property type="match status" value="1"/>
</dbReference>
<dbReference type="EMBL" id="JBHPON010000002">
    <property type="protein sequence ID" value="MFC6035984.1"/>
    <property type="molecule type" value="Genomic_DNA"/>
</dbReference>
<keyword evidence="3 9" id="KW-0813">Transport</keyword>
<dbReference type="SUPFAM" id="SSF56935">
    <property type="entry name" value="Porins"/>
    <property type="match status" value="1"/>
</dbReference>
<dbReference type="NCBIfam" id="TIGR01785">
    <property type="entry name" value="TonB-hemin"/>
    <property type="match status" value="1"/>
</dbReference>
<evidence type="ECO:0000256" key="5">
    <source>
        <dbReference type="ARBA" id="ARBA00022692"/>
    </source>
</evidence>
<keyword evidence="15" id="KW-0675">Receptor</keyword>
<feature type="domain" description="TonB-dependent receptor plug" evidence="14">
    <location>
        <begin position="63"/>
        <end position="165"/>
    </location>
</feature>
<evidence type="ECO:0000256" key="4">
    <source>
        <dbReference type="ARBA" id="ARBA00022452"/>
    </source>
</evidence>